<feature type="non-terminal residue" evidence="1">
    <location>
        <position position="1"/>
    </location>
</feature>
<accession>A0A699RZ45</accession>
<name>A0A699RZ45_TANCI</name>
<protein>
    <submittedName>
        <fullName evidence="1">Uncharacterized protein</fullName>
    </submittedName>
</protein>
<proteinExistence type="predicted"/>
<comment type="caution">
    <text evidence="1">The sequence shown here is derived from an EMBL/GenBank/DDBJ whole genome shotgun (WGS) entry which is preliminary data.</text>
</comment>
<gene>
    <name evidence="1" type="ORF">Tci_862271</name>
</gene>
<sequence>TLQISLAECKSRKEQEAKEELVNEHLVSMEIGKMVKGHKNVIDDSSISRNDEHNIVGTRLEPISDKEGLKVEFTDVVIHMNVNEEEEEITDEVYEFKRREKGNIVEESKNTPFPHQLDHLGFILIS</sequence>
<evidence type="ECO:0000313" key="1">
    <source>
        <dbReference type="EMBL" id="GFC90301.1"/>
    </source>
</evidence>
<reference evidence="1" key="1">
    <citation type="journal article" date="2019" name="Sci. Rep.">
        <title>Draft genome of Tanacetum cinerariifolium, the natural source of mosquito coil.</title>
        <authorList>
            <person name="Yamashiro T."/>
            <person name="Shiraishi A."/>
            <person name="Satake H."/>
            <person name="Nakayama K."/>
        </authorList>
    </citation>
    <scope>NUCLEOTIDE SEQUENCE</scope>
</reference>
<dbReference type="AlphaFoldDB" id="A0A699RZ45"/>
<dbReference type="EMBL" id="BKCJ011125511">
    <property type="protein sequence ID" value="GFC90301.1"/>
    <property type="molecule type" value="Genomic_DNA"/>
</dbReference>
<organism evidence="1">
    <name type="scientific">Tanacetum cinerariifolium</name>
    <name type="common">Dalmatian daisy</name>
    <name type="synonym">Chrysanthemum cinerariifolium</name>
    <dbReference type="NCBI Taxonomy" id="118510"/>
    <lineage>
        <taxon>Eukaryota</taxon>
        <taxon>Viridiplantae</taxon>
        <taxon>Streptophyta</taxon>
        <taxon>Embryophyta</taxon>
        <taxon>Tracheophyta</taxon>
        <taxon>Spermatophyta</taxon>
        <taxon>Magnoliopsida</taxon>
        <taxon>eudicotyledons</taxon>
        <taxon>Gunneridae</taxon>
        <taxon>Pentapetalae</taxon>
        <taxon>asterids</taxon>
        <taxon>campanulids</taxon>
        <taxon>Asterales</taxon>
        <taxon>Asteraceae</taxon>
        <taxon>Asteroideae</taxon>
        <taxon>Anthemideae</taxon>
        <taxon>Anthemidinae</taxon>
        <taxon>Tanacetum</taxon>
    </lineage>
</organism>